<evidence type="ECO:0000256" key="1">
    <source>
        <dbReference type="SAM" id="MobiDB-lite"/>
    </source>
</evidence>
<organism evidence="2 3">
    <name type="scientific">Physcomitrium patens</name>
    <name type="common">Spreading-leaved earth moss</name>
    <name type="synonym">Physcomitrella patens</name>
    <dbReference type="NCBI Taxonomy" id="3218"/>
    <lineage>
        <taxon>Eukaryota</taxon>
        <taxon>Viridiplantae</taxon>
        <taxon>Streptophyta</taxon>
        <taxon>Embryophyta</taxon>
        <taxon>Bryophyta</taxon>
        <taxon>Bryophytina</taxon>
        <taxon>Bryopsida</taxon>
        <taxon>Funariidae</taxon>
        <taxon>Funariales</taxon>
        <taxon>Funariaceae</taxon>
        <taxon>Physcomitrium</taxon>
    </lineage>
</organism>
<proteinExistence type="predicted"/>
<accession>A0A7I4EB75</accession>
<sequence length="169" mass="17896">MQGHVGTQLPLPLSCRPGPPLPAPVRDPSWTRARGAFLEHAGRGTYPPAPSTFSLRFFLCSSPTKGFFFRNGEDKARERFSNPSPRPPLSSAGGIQLLLRGSAGLGARKAIPWGGGGGGRRMYELSVKRGVSGVRRRVAARVGVQGGGCASGEECRGIWREVQVDSVGA</sequence>
<reference evidence="2 3" key="2">
    <citation type="journal article" date="2018" name="Plant J.">
        <title>The Physcomitrella patens chromosome-scale assembly reveals moss genome structure and evolution.</title>
        <authorList>
            <person name="Lang D."/>
            <person name="Ullrich K.K."/>
            <person name="Murat F."/>
            <person name="Fuchs J."/>
            <person name="Jenkins J."/>
            <person name="Haas F.B."/>
            <person name="Piednoel M."/>
            <person name="Gundlach H."/>
            <person name="Van Bel M."/>
            <person name="Meyberg R."/>
            <person name="Vives C."/>
            <person name="Morata J."/>
            <person name="Symeonidi A."/>
            <person name="Hiss M."/>
            <person name="Muchero W."/>
            <person name="Kamisugi Y."/>
            <person name="Saleh O."/>
            <person name="Blanc G."/>
            <person name="Decker E.L."/>
            <person name="van Gessel N."/>
            <person name="Grimwood J."/>
            <person name="Hayes R.D."/>
            <person name="Graham S.W."/>
            <person name="Gunter L.E."/>
            <person name="McDaniel S.F."/>
            <person name="Hoernstein S.N.W."/>
            <person name="Larsson A."/>
            <person name="Li F.W."/>
            <person name="Perroud P.F."/>
            <person name="Phillips J."/>
            <person name="Ranjan P."/>
            <person name="Rokshar D.S."/>
            <person name="Rothfels C.J."/>
            <person name="Schneider L."/>
            <person name="Shu S."/>
            <person name="Stevenson D.W."/>
            <person name="Thummler F."/>
            <person name="Tillich M."/>
            <person name="Villarreal Aguilar J.C."/>
            <person name="Widiez T."/>
            <person name="Wong G.K."/>
            <person name="Wymore A."/>
            <person name="Zhang Y."/>
            <person name="Zimmer A.D."/>
            <person name="Quatrano R.S."/>
            <person name="Mayer K.F.X."/>
            <person name="Goodstein D."/>
            <person name="Casacuberta J.M."/>
            <person name="Vandepoele K."/>
            <person name="Reski R."/>
            <person name="Cuming A.C."/>
            <person name="Tuskan G.A."/>
            <person name="Maumus F."/>
            <person name="Salse J."/>
            <person name="Schmutz J."/>
            <person name="Rensing S.A."/>
        </authorList>
    </citation>
    <scope>NUCLEOTIDE SEQUENCE [LARGE SCALE GENOMIC DNA]</scope>
    <source>
        <strain evidence="2 3">cv. Gransden 2004</strain>
    </source>
</reference>
<dbReference type="Proteomes" id="UP000006727">
    <property type="component" value="Chromosome 8"/>
</dbReference>
<name>A0A7I4EB75_PHYPA</name>
<reference evidence="2" key="3">
    <citation type="submission" date="2020-12" db="UniProtKB">
        <authorList>
            <consortium name="EnsemblPlants"/>
        </authorList>
    </citation>
    <scope>IDENTIFICATION</scope>
</reference>
<evidence type="ECO:0000313" key="2">
    <source>
        <dbReference type="EnsemblPlants" id="Pp3c8_12620V3.3"/>
    </source>
</evidence>
<dbReference type="AlphaFoldDB" id="A0A7I4EB75"/>
<dbReference type="EMBL" id="ABEU02000008">
    <property type="status" value="NOT_ANNOTATED_CDS"/>
    <property type="molecule type" value="Genomic_DNA"/>
</dbReference>
<dbReference type="Gramene" id="Pp3c8_12620V3.3">
    <property type="protein sequence ID" value="Pp3c8_12620V3.3"/>
    <property type="gene ID" value="Pp3c8_12620"/>
</dbReference>
<protein>
    <submittedName>
        <fullName evidence="2">Uncharacterized protein</fullName>
    </submittedName>
</protein>
<dbReference type="EnsemblPlants" id="Pp3c8_12620V3.3">
    <property type="protein sequence ID" value="Pp3c8_12620V3.3"/>
    <property type="gene ID" value="Pp3c8_12620"/>
</dbReference>
<feature type="region of interest" description="Disordered" evidence="1">
    <location>
        <begin position="1"/>
        <end position="27"/>
    </location>
</feature>
<keyword evidence="3" id="KW-1185">Reference proteome</keyword>
<evidence type="ECO:0000313" key="3">
    <source>
        <dbReference type="Proteomes" id="UP000006727"/>
    </source>
</evidence>
<reference evidence="2 3" key="1">
    <citation type="journal article" date="2008" name="Science">
        <title>The Physcomitrella genome reveals evolutionary insights into the conquest of land by plants.</title>
        <authorList>
            <person name="Rensing S."/>
            <person name="Lang D."/>
            <person name="Zimmer A."/>
            <person name="Terry A."/>
            <person name="Salamov A."/>
            <person name="Shapiro H."/>
            <person name="Nishiyama T."/>
            <person name="Perroud P.-F."/>
            <person name="Lindquist E."/>
            <person name="Kamisugi Y."/>
            <person name="Tanahashi T."/>
            <person name="Sakakibara K."/>
            <person name="Fujita T."/>
            <person name="Oishi K."/>
            <person name="Shin-I T."/>
            <person name="Kuroki Y."/>
            <person name="Toyoda A."/>
            <person name="Suzuki Y."/>
            <person name="Hashimoto A."/>
            <person name="Yamaguchi K."/>
            <person name="Sugano A."/>
            <person name="Kohara Y."/>
            <person name="Fujiyama A."/>
            <person name="Anterola A."/>
            <person name="Aoki S."/>
            <person name="Ashton N."/>
            <person name="Barbazuk W.B."/>
            <person name="Barker E."/>
            <person name="Bennetzen J."/>
            <person name="Bezanilla M."/>
            <person name="Blankenship R."/>
            <person name="Cho S.H."/>
            <person name="Dutcher S."/>
            <person name="Estelle M."/>
            <person name="Fawcett J.A."/>
            <person name="Gundlach H."/>
            <person name="Hanada K."/>
            <person name="Heyl A."/>
            <person name="Hicks K.A."/>
            <person name="Hugh J."/>
            <person name="Lohr M."/>
            <person name="Mayer K."/>
            <person name="Melkozernov A."/>
            <person name="Murata T."/>
            <person name="Nelson D."/>
            <person name="Pils B."/>
            <person name="Prigge M."/>
            <person name="Reiss B."/>
            <person name="Renner T."/>
            <person name="Rombauts S."/>
            <person name="Rushton P."/>
            <person name="Sanderfoot A."/>
            <person name="Schween G."/>
            <person name="Shiu S.-H."/>
            <person name="Stueber K."/>
            <person name="Theodoulou F.L."/>
            <person name="Tu H."/>
            <person name="Van de Peer Y."/>
            <person name="Verrier P.J."/>
            <person name="Waters E."/>
            <person name="Wood A."/>
            <person name="Yang L."/>
            <person name="Cove D."/>
            <person name="Cuming A."/>
            <person name="Hasebe M."/>
            <person name="Lucas S."/>
            <person name="Mishler D.B."/>
            <person name="Reski R."/>
            <person name="Grigoriev I."/>
            <person name="Quatrano R.S."/>
            <person name="Boore J.L."/>
        </authorList>
    </citation>
    <scope>NUCLEOTIDE SEQUENCE [LARGE SCALE GENOMIC DNA]</scope>
    <source>
        <strain evidence="2 3">cv. Gransden 2004</strain>
    </source>
</reference>